<dbReference type="OrthoDB" id="9795104at2"/>
<dbReference type="PANTHER" id="PTHR21496">
    <property type="entry name" value="FERREDOXIN-RELATED"/>
    <property type="match status" value="1"/>
</dbReference>
<evidence type="ECO:0000256" key="2">
    <source>
        <dbReference type="ARBA" id="ARBA00022723"/>
    </source>
</evidence>
<dbReference type="AlphaFoldDB" id="A0A172TN90"/>
<keyword evidence="1" id="KW-0001">2Fe-2S</keyword>
<keyword evidence="3" id="KW-0408">Iron</keyword>
<dbReference type="STRING" id="1178515.SY83_22060"/>
<evidence type="ECO:0000256" key="4">
    <source>
        <dbReference type="ARBA" id="ARBA00023014"/>
    </source>
</evidence>
<dbReference type="InterPro" id="IPR017941">
    <property type="entry name" value="Rieske_2Fe-2S"/>
</dbReference>
<name>A0A172TN90_9BACL</name>
<dbReference type="EMBL" id="CP011388">
    <property type="protein sequence ID" value="ANE48521.1"/>
    <property type="molecule type" value="Genomic_DNA"/>
</dbReference>
<keyword evidence="2" id="KW-0479">Metal-binding</keyword>
<protein>
    <submittedName>
        <fullName evidence="6">2Fe-2S ferredoxin</fullName>
    </submittedName>
</protein>
<dbReference type="GO" id="GO:0016705">
    <property type="term" value="F:oxidoreductase activity, acting on paired donors, with incorporation or reduction of molecular oxygen"/>
    <property type="evidence" value="ECO:0007669"/>
    <property type="project" value="UniProtKB-ARBA"/>
</dbReference>
<evidence type="ECO:0000313" key="7">
    <source>
        <dbReference type="Proteomes" id="UP000076927"/>
    </source>
</evidence>
<proteinExistence type="predicted"/>
<dbReference type="PROSITE" id="PS51296">
    <property type="entry name" value="RIESKE"/>
    <property type="match status" value="1"/>
</dbReference>
<accession>A0A172TN90</accession>
<evidence type="ECO:0000259" key="5">
    <source>
        <dbReference type="PROSITE" id="PS51296"/>
    </source>
</evidence>
<sequence>MKPHIIGAAAEFPVGSRRVIDIGGRSIGVFNIEGKLYALRNYCPHQGAELCSGLITPLVTSEEPGQFSSEREGEIIRCPWHQWEFDIKTGCLITDPRVKTRSYDVVVETYNIEQSKENVVVYMPTV</sequence>
<dbReference type="Pfam" id="PF00355">
    <property type="entry name" value="Rieske"/>
    <property type="match status" value="1"/>
</dbReference>
<reference evidence="6 7" key="1">
    <citation type="submission" date="2015-01" db="EMBL/GenBank/DDBJ databases">
        <title>Paenibacillus swuensis/DY6/whole genome sequencing.</title>
        <authorList>
            <person name="Kim M.K."/>
            <person name="Srinivasan S."/>
            <person name="Lee J.-J."/>
        </authorList>
    </citation>
    <scope>NUCLEOTIDE SEQUENCE [LARGE SCALE GENOMIC DNA]</scope>
    <source>
        <strain evidence="6 7">DY6</strain>
    </source>
</reference>
<dbReference type="GO" id="GO:0046872">
    <property type="term" value="F:metal ion binding"/>
    <property type="evidence" value="ECO:0007669"/>
    <property type="project" value="UniProtKB-KW"/>
</dbReference>
<dbReference type="Gene3D" id="2.102.10.10">
    <property type="entry name" value="Rieske [2Fe-2S] iron-sulphur domain"/>
    <property type="match status" value="1"/>
</dbReference>
<gene>
    <name evidence="6" type="ORF">SY83_22060</name>
</gene>
<organism evidence="6 7">
    <name type="scientific">Paenibacillus swuensis</name>
    <dbReference type="NCBI Taxonomy" id="1178515"/>
    <lineage>
        <taxon>Bacteria</taxon>
        <taxon>Bacillati</taxon>
        <taxon>Bacillota</taxon>
        <taxon>Bacilli</taxon>
        <taxon>Bacillales</taxon>
        <taxon>Paenibacillaceae</taxon>
        <taxon>Paenibacillus</taxon>
    </lineage>
</organism>
<evidence type="ECO:0000256" key="1">
    <source>
        <dbReference type="ARBA" id="ARBA00022714"/>
    </source>
</evidence>
<dbReference type="InterPro" id="IPR036922">
    <property type="entry name" value="Rieske_2Fe-2S_sf"/>
</dbReference>
<dbReference type="Proteomes" id="UP000076927">
    <property type="component" value="Chromosome"/>
</dbReference>
<dbReference type="GO" id="GO:0051537">
    <property type="term" value="F:2 iron, 2 sulfur cluster binding"/>
    <property type="evidence" value="ECO:0007669"/>
    <property type="project" value="UniProtKB-KW"/>
</dbReference>
<dbReference type="PANTHER" id="PTHR21496:SF23">
    <property type="entry name" value="3-PHENYLPROPIONATE_CINNAMIC ACID DIOXYGENASE FERREDOXIN SUBUNIT"/>
    <property type="match status" value="1"/>
</dbReference>
<evidence type="ECO:0000256" key="3">
    <source>
        <dbReference type="ARBA" id="ARBA00023004"/>
    </source>
</evidence>
<dbReference type="SUPFAM" id="SSF50022">
    <property type="entry name" value="ISP domain"/>
    <property type="match status" value="1"/>
</dbReference>
<feature type="domain" description="Rieske" evidence="5">
    <location>
        <begin position="4"/>
        <end position="114"/>
    </location>
</feature>
<evidence type="ECO:0000313" key="6">
    <source>
        <dbReference type="EMBL" id="ANE48521.1"/>
    </source>
</evidence>
<dbReference type="GO" id="GO:0004497">
    <property type="term" value="F:monooxygenase activity"/>
    <property type="evidence" value="ECO:0007669"/>
    <property type="project" value="UniProtKB-ARBA"/>
</dbReference>
<dbReference type="KEGG" id="pswu:SY83_22060"/>
<dbReference type="RefSeq" id="WP_068610480.1">
    <property type="nucleotide sequence ID" value="NZ_CP011388.1"/>
</dbReference>
<dbReference type="PATRIC" id="fig|1178515.4.peg.4472"/>
<keyword evidence="7" id="KW-1185">Reference proteome</keyword>
<dbReference type="CDD" id="cd03467">
    <property type="entry name" value="Rieske"/>
    <property type="match status" value="1"/>
</dbReference>
<keyword evidence="4" id="KW-0411">Iron-sulfur</keyword>